<protein>
    <submittedName>
        <fullName evidence="1">Uncharacterized protein</fullName>
    </submittedName>
</protein>
<accession>A0A4Y2UCK8</accession>
<keyword evidence="2" id="KW-1185">Reference proteome</keyword>
<proteinExistence type="predicted"/>
<gene>
    <name evidence="1" type="ORF">AVEN_148159_1</name>
</gene>
<dbReference type="Proteomes" id="UP000499080">
    <property type="component" value="Unassembled WGS sequence"/>
</dbReference>
<name>A0A4Y2UCK8_ARAVE</name>
<sequence>MTRKFCCWVGRRDVSNPTNQRAPLFPLVRIEVKVGYMRPVSCIPVTKEPVSHRHRCNRSNSFWSVKCLLGKRCLYSLSASKSFPFARPYIKCMSAFPLLLYVAMPSEIHGRNDDV</sequence>
<dbReference type="AlphaFoldDB" id="A0A4Y2UCK8"/>
<evidence type="ECO:0000313" key="1">
    <source>
        <dbReference type="EMBL" id="GBO09741.1"/>
    </source>
</evidence>
<organism evidence="1 2">
    <name type="scientific">Araneus ventricosus</name>
    <name type="common">Orbweaver spider</name>
    <name type="synonym">Epeira ventricosa</name>
    <dbReference type="NCBI Taxonomy" id="182803"/>
    <lineage>
        <taxon>Eukaryota</taxon>
        <taxon>Metazoa</taxon>
        <taxon>Ecdysozoa</taxon>
        <taxon>Arthropoda</taxon>
        <taxon>Chelicerata</taxon>
        <taxon>Arachnida</taxon>
        <taxon>Araneae</taxon>
        <taxon>Araneomorphae</taxon>
        <taxon>Entelegynae</taxon>
        <taxon>Araneoidea</taxon>
        <taxon>Araneidae</taxon>
        <taxon>Araneus</taxon>
    </lineage>
</organism>
<evidence type="ECO:0000313" key="2">
    <source>
        <dbReference type="Proteomes" id="UP000499080"/>
    </source>
</evidence>
<reference evidence="1 2" key="1">
    <citation type="journal article" date="2019" name="Sci. Rep.">
        <title>Orb-weaving spider Araneus ventricosus genome elucidates the spidroin gene catalogue.</title>
        <authorList>
            <person name="Kono N."/>
            <person name="Nakamura H."/>
            <person name="Ohtoshi R."/>
            <person name="Moran D.A.P."/>
            <person name="Shinohara A."/>
            <person name="Yoshida Y."/>
            <person name="Fujiwara M."/>
            <person name="Mori M."/>
            <person name="Tomita M."/>
            <person name="Arakawa K."/>
        </authorList>
    </citation>
    <scope>NUCLEOTIDE SEQUENCE [LARGE SCALE GENOMIC DNA]</scope>
</reference>
<dbReference type="EMBL" id="BGPR01035081">
    <property type="protein sequence ID" value="GBO09741.1"/>
    <property type="molecule type" value="Genomic_DNA"/>
</dbReference>
<comment type="caution">
    <text evidence="1">The sequence shown here is derived from an EMBL/GenBank/DDBJ whole genome shotgun (WGS) entry which is preliminary data.</text>
</comment>